<feature type="domain" description="DUF5666" evidence="2">
    <location>
        <begin position="120"/>
        <end position="172"/>
    </location>
</feature>
<protein>
    <submittedName>
        <fullName evidence="3">DUF5666 domain-containing protein</fullName>
    </submittedName>
</protein>
<evidence type="ECO:0000259" key="2">
    <source>
        <dbReference type="Pfam" id="PF18914"/>
    </source>
</evidence>
<dbReference type="EMBL" id="JAWIIJ010000011">
    <property type="protein sequence ID" value="MDV2080152.1"/>
    <property type="molecule type" value="Genomic_DNA"/>
</dbReference>
<dbReference type="PROSITE" id="PS51257">
    <property type="entry name" value="PROKAR_LIPOPROTEIN"/>
    <property type="match status" value="1"/>
</dbReference>
<dbReference type="RefSeq" id="WP_316974589.1">
    <property type="nucleotide sequence ID" value="NZ_JAWIIJ010000011.1"/>
</dbReference>
<evidence type="ECO:0000313" key="4">
    <source>
        <dbReference type="Proteomes" id="UP001269819"/>
    </source>
</evidence>
<organism evidence="3 4">
    <name type="scientific">Marinobacter xestospongiae</name>
    <dbReference type="NCBI Taxonomy" id="994319"/>
    <lineage>
        <taxon>Bacteria</taxon>
        <taxon>Pseudomonadati</taxon>
        <taxon>Pseudomonadota</taxon>
        <taxon>Gammaproteobacteria</taxon>
        <taxon>Pseudomonadales</taxon>
        <taxon>Marinobacteraceae</taxon>
        <taxon>Marinobacter</taxon>
    </lineage>
</organism>
<keyword evidence="1" id="KW-0732">Signal</keyword>
<reference evidence="3 4" key="1">
    <citation type="submission" date="2023-10" db="EMBL/GenBank/DDBJ databases">
        <title>Characteristics and mechanism of a salt-tolerant marine origin heterotrophic nitrifying- aerobic denitrifying bacteria Marinobacter xestospongiae HN1.</title>
        <authorList>
            <person name="Qi R."/>
        </authorList>
    </citation>
    <scope>NUCLEOTIDE SEQUENCE [LARGE SCALE GENOMIC DNA]</scope>
    <source>
        <strain evidence="3 4">HN1</strain>
    </source>
</reference>
<evidence type="ECO:0000313" key="3">
    <source>
        <dbReference type="EMBL" id="MDV2080152.1"/>
    </source>
</evidence>
<sequence length="492" mass="52462">MTDPKSRPSLKLVLGVSALGVLAACDGGIDVADGGIRGTGDSVGPVSGFGSVYVNGVRFDTSSLNGKITSNDGIDTEAQLEKGMIVRVEGKWQDDGQGTATALEYDDTLRGTVSDVVFDERRDRLTFSIYGQEVRADTQTVFKDTKLSSLKDGDFVRVSAWLADNGYRASFIGLIDDGHEDDIEVEGSVDSFSMQTNLNSFRLKGQLVQYSSASLASSGLSEDALGDGRLLEVEGALVDGTIVARSIRPHDGARYRSSEGADTELSGPANAVNPSLGFYRVGGQLVELSADTQFAGLNAEEFGNDLLVKVEGEIREGVLVAESVERRESGAKVEAVITQVPDLSTQRLEVGGVPVLVNSSTLIADDDQEGLRMTFERLQLGDSIEVDGIEKLDAAGNVYLEAVKIERNSDDKADGDSDEPGAVTSFELEGNLIQSSMTDLQILGVTMAITENSALDDTEALLPGRVVGVQYRLLDNGSYEILEVDVDDEDDD</sequence>
<feature type="signal peptide" evidence="1">
    <location>
        <begin position="1"/>
        <end position="23"/>
    </location>
</feature>
<feature type="domain" description="DUF5666" evidence="2">
    <location>
        <begin position="272"/>
        <end position="325"/>
    </location>
</feature>
<feature type="chain" id="PRO_5047415664" evidence="1">
    <location>
        <begin position="24"/>
        <end position="492"/>
    </location>
</feature>
<comment type="caution">
    <text evidence="3">The sequence shown here is derived from an EMBL/GenBank/DDBJ whole genome shotgun (WGS) entry which is preliminary data.</text>
</comment>
<evidence type="ECO:0000256" key="1">
    <source>
        <dbReference type="SAM" id="SignalP"/>
    </source>
</evidence>
<dbReference type="Proteomes" id="UP001269819">
    <property type="component" value="Unassembled WGS sequence"/>
</dbReference>
<feature type="domain" description="DUF5666" evidence="2">
    <location>
        <begin position="336"/>
        <end position="390"/>
    </location>
</feature>
<feature type="domain" description="DUF5666" evidence="2">
    <location>
        <begin position="186"/>
        <end position="247"/>
    </location>
</feature>
<accession>A0ABU3W0T1</accession>
<gene>
    <name evidence="3" type="ORF">RYS15_15810</name>
</gene>
<dbReference type="Pfam" id="PF18914">
    <property type="entry name" value="DUF5666"/>
    <property type="match status" value="5"/>
</dbReference>
<proteinExistence type="predicted"/>
<name>A0ABU3W0T1_9GAMM</name>
<keyword evidence="4" id="KW-1185">Reference proteome</keyword>
<feature type="domain" description="DUF5666" evidence="2">
    <location>
        <begin position="46"/>
        <end position="103"/>
    </location>
</feature>
<dbReference type="InterPro" id="IPR043724">
    <property type="entry name" value="DUF5666"/>
</dbReference>